<name>A0A1H4TAI0_9ACTN</name>
<dbReference type="AlphaFoldDB" id="A0A1H4TAI0"/>
<keyword evidence="3" id="KW-1185">Reference proteome</keyword>
<dbReference type="Proteomes" id="UP000198742">
    <property type="component" value="Unassembled WGS sequence"/>
</dbReference>
<evidence type="ECO:0000256" key="1">
    <source>
        <dbReference type="SAM" id="Phobius"/>
    </source>
</evidence>
<accession>A0A1H4TAI0</accession>
<gene>
    <name evidence="2" type="ORF">SAMN04489844_2473</name>
</gene>
<evidence type="ECO:0000313" key="2">
    <source>
        <dbReference type="EMBL" id="SEC53298.1"/>
    </source>
</evidence>
<sequence>MHFWHRNAILVRMAERTRTPEQAAAWAKVEEERRTVVPTRTAASPAAIARVVIGVLVVAAALTAYFAISPVDADNRRDVLLLIGLVGGGAALAASALPRD</sequence>
<keyword evidence="1" id="KW-0812">Transmembrane</keyword>
<feature type="transmembrane region" description="Helical" evidence="1">
    <location>
        <begin position="79"/>
        <end position="97"/>
    </location>
</feature>
<keyword evidence="1" id="KW-1133">Transmembrane helix</keyword>
<dbReference type="EMBL" id="FNRT01000002">
    <property type="protein sequence ID" value="SEC53298.1"/>
    <property type="molecule type" value="Genomic_DNA"/>
</dbReference>
<reference evidence="3" key="1">
    <citation type="submission" date="2016-10" db="EMBL/GenBank/DDBJ databases">
        <authorList>
            <person name="Varghese N."/>
            <person name="Submissions S."/>
        </authorList>
    </citation>
    <scope>NUCLEOTIDE SEQUENCE [LARGE SCALE GENOMIC DNA]</scope>
    <source>
        <strain evidence="3">DSM 22017</strain>
    </source>
</reference>
<organism evidence="2 3">
    <name type="scientific">Nocardioides exalbidus</name>
    <dbReference type="NCBI Taxonomy" id="402596"/>
    <lineage>
        <taxon>Bacteria</taxon>
        <taxon>Bacillati</taxon>
        <taxon>Actinomycetota</taxon>
        <taxon>Actinomycetes</taxon>
        <taxon>Propionibacteriales</taxon>
        <taxon>Nocardioidaceae</taxon>
        <taxon>Nocardioides</taxon>
    </lineage>
</organism>
<feature type="transmembrane region" description="Helical" evidence="1">
    <location>
        <begin position="47"/>
        <end position="67"/>
    </location>
</feature>
<dbReference type="STRING" id="402596.SAMN04489844_2473"/>
<evidence type="ECO:0000313" key="3">
    <source>
        <dbReference type="Proteomes" id="UP000198742"/>
    </source>
</evidence>
<proteinExistence type="predicted"/>
<keyword evidence="1" id="KW-0472">Membrane</keyword>
<protein>
    <submittedName>
        <fullName evidence="2">Uncharacterized protein</fullName>
    </submittedName>
</protein>